<evidence type="ECO:0000313" key="2">
    <source>
        <dbReference type="EMBL" id="AGY59310.1"/>
    </source>
</evidence>
<dbReference type="EMBL" id="CP003587">
    <property type="protein sequence ID" value="AGY59310.1"/>
    <property type="molecule type" value="Genomic_DNA"/>
</dbReference>
<evidence type="ECO:0000259" key="1">
    <source>
        <dbReference type="Pfam" id="PF00656"/>
    </source>
</evidence>
<dbReference type="InterPro" id="IPR011600">
    <property type="entry name" value="Pept_C14_caspase"/>
</dbReference>
<dbReference type="STRING" id="1183438.GKIL_3064"/>
<name>U5QNV3_GLOK1</name>
<sequence>MLLVDNRKILKGEPGFHALIVGISHYPHLPEGGGTPAPESFGMKQLSSTALSAFRFYRWLIDNQSTLPVPLATCRLLLSPSEQEIEAEPELAAILDRAGDGTLKSFLTALAEWRTDASTHKDGIALFYFAGHGVQASRQDSILLLENFGDGLGSALTNAVRSREIFDGMAFSANCPEIAQKQFYFIDACRNLPAKFKNFEKLNTTAPWDIELGGRDDRCAPIFYAAVADSKAYAIKGDQSIFSKALIQCLKNLAGTPPEQEEDVPRWRVTVNSLAKSLSDEISRLNALYKTDQECITNGLVKDAVICYLTAPPTVEIQLEVLPPGALASVHVQVCSEEDAEIWNLVAPVDPHPYRSQLPGGSYILRGKVDPPQPGLKNYTRIQLARPPLARWQVKVAGGAP</sequence>
<dbReference type="GO" id="GO:0006508">
    <property type="term" value="P:proteolysis"/>
    <property type="evidence" value="ECO:0007669"/>
    <property type="project" value="InterPro"/>
</dbReference>
<dbReference type="Pfam" id="PF00656">
    <property type="entry name" value="Peptidase_C14"/>
    <property type="match status" value="1"/>
</dbReference>
<dbReference type="HOGENOM" id="CLU_700027_0_0_3"/>
<dbReference type="GO" id="GO:0004197">
    <property type="term" value="F:cysteine-type endopeptidase activity"/>
    <property type="evidence" value="ECO:0007669"/>
    <property type="project" value="InterPro"/>
</dbReference>
<feature type="domain" description="Peptidase C14 caspase" evidence="1">
    <location>
        <begin position="18"/>
        <end position="254"/>
    </location>
</feature>
<keyword evidence="3" id="KW-1185">Reference proteome</keyword>
<gene>
    <name evidence="2" type="ORF">GKIL_3064</name>
</gene>
<accession>U5QNV3</accession>
<evidence type="ECO:0000313" key="3">
    <source>
        <dbReference type="Proteomes" id="UP000017396"/>
    </source>
</evidence>
<dbReference type="SUPFAM" id="SSF52129">
    <property type="entry name" value="Caspase-like"/>
    <property type="match status" value="1"/>
</dbReference>
<protein>
    <recommendedName>
        <fullName evidence="1">Peptidase C14 caspase domain-containing protein</fullName>
    </recommendedName>
</protein>
<dbReference type="PATRIC" id="fig|1183438.3.peg.3014"/>
<reference evidence="2 3" key="1">
    <citation type="journal article" date="2013" name="PLoS ONE">
        <title>Cultivation and Complete Genome Sequencing of Gloeobacter kilaueensis sp. nov., from a Lava Cave in Kilauea Caldera, Hawai'i.</title>
        <authorList>
            <person name="Saw J.H."/>
            <person name="Schatz M."/>
            <person name="Brown M.V."/>
            <person name="Kunkel D.D."/>
            <person name="Foster J.S."/>
            <person name="Shick H."/>
            <person name="Christensen S."/>
            <person name="Hou S."/>
            <person name="Wan X."/>
            <person name="Donachie S.P."/>
        </authorList>
    </citation>
    <scope>NUCLEOTIDE SEQUENCE [LARGE SCALE GENOMIC DNA]</scope>
    <source>
        <strain evidence="3">JS</strain>
    </source>
</reference>
<dbReference type="OrthoDB" id="7052039at2"/>
<dbReference type="Proteomes" id="UP000017396">
    <property type="component" value="Chromosome"/>
</dbReference>
<dbReference type="InterPro" id="IPR029030">
    <property type="entry name" value="Caspase-like_dom_sf"/>
</dbReference>
<dbReference type="RefSeq" id="WP_023174562.1">
    <property type="nucleotide sequence ID" value="NC_022600.1"/>
</dbReference>
<dbReference type="AlphaFoldDB" id="U5QNV3"/>
<dbReference type="KEGG" id="glj:GKIL_3064"/>
<organism evidence="2 3">
    <name type="scientific">Gloeobacter kilaueensis (strain ATCC BAA-2537 / CCAP 1431/1 / ULC 316 / JS1)</name>
    <dbReference type="NCBI Taxonomy" id="1183438"/>
    <lineage>
        <taxon>Bacteria</taxon>
        <taxon>Bacillati</taxon>
        <taxon>Cyanobacteriota</taxon>
        <taxon>Cyanophyceae</taxon>
        <taxon>Gloeobacterales</taxon>
        <taxon>Gloeobacteraceae</taxon>
        <taxon>Gloeobacter</taxon>
    </lineage>
</organism>
<dbReference type="Gene3D" id="3.40.50.1460">
    <property type="match status" value="1"/>
</dbReference>
<proteinExistence type="predicted"/>